<dbReference type="GO" id="GO:0031267">
    <property type="term" value="F:small GTPase binding"/>
    <property type="evidence" value="ECO:0007669"/>
    <property type="project" value="TreeGrafter"/>
</dbReference>
<dbReference type="Proteomes" id="UP000789595">
    <property type="component" value="Unassembled WGS sequence"/>
</dbReference>
<dbReference type="GO" id="GO:0005829">
    <property type="term" value="C:cytosol"/>
    <property type="evidence" value="ECO:0007669"/>
    <property type="project" value="TreeGrafter"/>
</dbReference>
<keyword evidence="2" id="KW-0433">Leucine-rich repeat</keyword>
<protein>
    <submittedName>
        <fullName evidence="5">Uncharacterized protein</fullName>
    </submittedName>
</protein>
<proteinExistence type="predicted"/>
<dbReference type="InterPro" id="IPR032675">
    <property type="entry name" value="LRR_dom_sf"/>
</dbReference>
<dbReference type="GO" id="GO:0005096">
    <property type="term" value="F:GTPase activator activity"/>
    <property type="evidence" value="ECO:0007669"/>
    <property type="project" value="UniProtKB-KW"/>
</dbReference>
<evidence type="ECO:0000256" key="3">
    <source>
        <dbReference type="ARBA" id="ARBA00022737"/>
    </source>
</evidence>
<evidence type="ECO:0000313" key="6">
    <source>
        <dbReference type="Proteomes" id="UP000789595"/>
    </source>
</evidence>
<reference evidence="5" key="1">
    <citation type="submission" date="2021-11" db="EMBL/GenBank/DDBJ databases">
        <authorList>
            <consortium name="Genoscope - CEA"/>
            <person name="William W."/>
        </authorList>
    </citation>
    <scope>NUCLEOTIDE SEQUENCE</scope>
</reference>
<dbReference type="PROSITE" id="PS50096">
    <property type="entry name" value="IQ"/>
    <property type="match status" value="1"/>
</dbReference>
<dbReference type="GO" id="GO:0006913">
    <property type="term" value="P:nucleocytoplasmic transport"/>
    <property type="evidence" value="ECO:0007669"/>
    <property type="project" value="TreeGrafter"/>
</dbReference>
<accession>A0A8J2S5T2</accession>
<evidence type="ECO:0000313" key="5">
    <source>
        <dbReference type="EMBL" id="CAH0365873.1"/>
    </source>
</evidence>
<dbReference type="AlphaFoldDB" id="A0A8J2S5T2"/>
<dbReference type="EMBL" id="CAKKNE010000001">
    <property type="protein sequence ID" value="CAH0365873.1"/>
    <property type="molecule type" value="Genomic_DNA"/>
</dbReference>
<feature type="region of interest" description="Disordered" evidence="4">
    <location>
        <begin position="956"/>
        <end position="999"/>
    </location>
</feature>
<dbReference type="Gene3D" id="3.80.10.10">
    <property type="entry name" value="Ribonuclease Inhibitor"/>
    <property type="match status" value="2"/>
</dbReference>
<dbReference type="SUPFAM" id="SSF52047">
    <property type="entry name" value="RNI-like"/>
    <property type="match status" value="1"/>
</dbReference>
<dbReference type="GO" id="GO:0005634">
    <property type="term" value="C:nucleus"/>
    <property type="evidence" value="ECO:0007669"/>
    <property type="project" value="TreeGrafter"/>
</dbReference>
<dbReference type="InterPro" id="IPR027038">
    <property type="entry name" value="RanGap"/>
</dbReference>
<evidence type="ECO:0000256" key="4">
    <source>
        <dbReference type="SAM" id="MobiDB-lite"/>
    </source>
</evidence>
<dbReference type="GO" id="GO:0048471">
    <property type="term" value="C:perinuclear region of cytoplasm"/>
    <property type="evidence" value="ECO:0007669"/>
    <property type="project" value="TreeGrafter"/>
</dbReference>
<keyword evidence="3" id="KW-0677">Repeat</keyword>
<keyword evidence="1" id="KW-0343">GTPase activation</keyword>
<feature type="compositionally biased region" description="Low complexity" evidence="4">
    <location>
        <begin position="972"/>
        <end position="993"/>
    </location>
</feature>
<feature type="region of interest" description="Disordered" evidence="4">
    <location>
        <begin position="14"/>
        <end position="53"/>
    </location>
</feature>
<dbReference type="PANTHER" id="PTHR24113">
    <property type="entry name" value="RAN GTPASE-ACTIVATING PROTEIN 1"/>
    <property type="match status" value="1"/>
</dbReference>
<evidence type="ECO:0000256" key="1">
    <source>
        <dbReference type="ARBA" id="ARBA00022468"/>
    </source>
</evidence>
<sequence>MGLLAQAAKALSAFSGNKGRSAVRPTPQYVPAKAKPAPKKRPPPLLPKHRDPPLEEVEATLREKPRDKRSLILAARFRFREGDYRGSIDAACKSIEEGGPSMELELLQIRAHAAWWASTRKGPSGAGDRKNMQYFLERAVHFAGKTLAWPRFARRVSLILETAGAHFRANNHQKAADLVAFAVTQQVEGEVGKLAQYALAHIALAGGRADAAIQLHEELELTYWLKEDASWRHVRDGYGMAEKESCCLLPLPPLDIHREVEDLAFRLAADHADVLVSQARLYAALQEPSRHKQGERDRFLADRMELNEWMSDPMPLKLFGDKYREDGGEKGLCRASPAVALALYKASLSKMPEEDRWQGSDDVDEVRLAIAECLEELGDYERALEEARVTLRGRPLEEVDTRLSALLARLSQEALPPDAPEAVEYRRVASIKSVAARKIQLRHKRFAVAKDRWAATMVQARWRGLRAFRKQKEWQEFLRGSRFAEGLTGEVGEEFLRGQRQFIAELETMTLNQRERAIAKRKRELEAMKPYLETEEDRRKAAERNRQRAAQRCGKAWLGRDAGHSTRMDLRTQGWVCGRAQDWARADRDLASVPFASPARHRGTGGWAKASAPARVAVIQARAGGAPIASCSDSALKDLGRADALIIRRALATSRDIIRISKAISPPDHPETPREGPVLHALELDCPRVCGVGLEALCRAVERLPALTSLRVDRADNAISYRGLDALARVLRASPTLARLAVTGNNVGTALVGPVLANALPDATKLVSLRLAACRLDDAQASQLAYGVKDASSLRELHLEHNAFGATGIKHLLLTGVLGRKSGQTLWTLTLRDQRPSLRRCDVRDAAQAVSLQRDDPEDVKLFDNGSEPVDERYWASHGFAAPKLEHEVPGARILPPLQVEPGAKVQVRWLQQRLRDAETRWRDATVTQVASTTVKVRYEGPGGNFAEDVSPYLLRWPPADDEDGPTEDWSRPASSPSRAGTARARTAEAPPEQELRLPRSQAYVTRDGLVGTISTRDLIKTLPRREDRAIMGLVPRPPTPVPPHDDALAALPVTAVNLAIEHEPSELPVGKGLDAFATDHDFAKFAEDRRRSLRTTVFF</sequence>
<gene>
    <name evidence="5" type="ORF">PECAL_1P23340</name>
</gene>
<organism evidence="5 6">
    <name type="scientific">Pelagomonas calceolata</name>
    <dbReference type="NCBI Taxonomy" id="35677"/>
    <lineage>
        <taxon>Eukaryota</taxon>
        <taxon>Sar</taxon>
        <taxon>Stramenopiles</taxon>
        <taxon>Ochrophyta</taxon>
        <taxon>Pelagophyceae</taxon>
        <taxon>Pelagomonadales</taxon>
        <taxon>Pelagomonadaceae</taxon>
        <taxon>Pelagomonas</taxon>
    </lineage>
</organism>
<keyword evidence="6" id="KW-1185">Reference proteome</keyword>
<comment type="caution">
    <text evidence="5">The sequence shown here is derived from an EMBL/GenBank/DDBJ whole genome shotgun (WGS) entry which is preliminary data.</text>
</comment>
<name>A0A8J2S5T2_9STRA</name>
<dbReference type="PANTHER" id="PTHR24113:SF12">
    <property type="entry name" value="RAN GTPASE-ACTIVATING PROTEIN 1"/>
    <property type="match status" value="1"/>
</dbReference>
<evidence type="ECO:0000256" key="2">
    <source>
        <dbReference type="ARBA" id="ARBA00022614"/>
    </source>
</evidence>